<feature type="transmembrane region" description="Helical" evidence="1">
    <location>
        <begin position="75"/>
        <end position="101"/>
    </location>
</feature>
<reference evidence="2 3" key="1">
    <citation type="submission" date="2017-07" db="EMBL/GenBank/DDBJ databases">
        <authorList>
            <person name="Sun Z.S."/>
            <person name="Albrecht U."/>
            <person name="Echele G."/>
            <person name="Lee C.C."/>
        </authorList>
    </citation>
    <scope>NUCLEOTIDE SEQUENCE [LARGE SCALE GENOMIC DNA]</scope>
    <source>
        <strain evidence="2 3">DSM 14827</strain>
    </source>
</reference>
<accession>A0A239Q2M2</accession>
<evidence type="ECO:0000256" key="1">
    <source>
        <dbReference type="SAM" id="Phobius"/>
    </source>
</evidence>
<protein>
    <submittedName>
        <fullName evidence="2">Uncharacterized protein</fullName>
    </submittedName>
</protein>
<name>A0A239Q2M2_9RHOB</name>
<keyword evidence="3" id="KW-1185">Reference proteome</keyword>
<proteinExistence type="predicted"/>
<dbReference type="EMBL" id="FZQB01000020">
    <property type="protein sequence ID" value="SNT76442.1"/>
    <property type="molecule type" value="Genomic_DNA"/>
</dbReference>
<dbReference type="Proteomes" id="UP000198307">
    <property type="component" value="Unassembled WGS sequence"/>
</dbReference>
<sequence>MNASHRTRPLTDQECRIVYASPYLGWDDLTQREASERCRLAMIAAQRRISDDTETLPIDLPAIAEPDDLTPLQAIIWGDIIAALIAMACTFAGGAIALWLLV</sequence>
<organism evidence="2 3">
    <name type="scientific">Paracoccus seriniphilus</name>
    <dbReference type="NCBI Taxonomy" id="184748"/>
    <lineage>
        <taxon>Bacteria</taxon>
        <taxon>Pseudomonadati</taxon>
        <taxon>Pseudomonadota</taxon>
        <taxon>Alphaproteobacteria</taxon>
        <taxon>Rhodobacterales</taxon>
        <taxon>Paracoccaceae</taxon>
        <taxon>Paracoccus</taxon>
    </lineage>
</organism>
<dbReference type="RefSeq" id="WP_089345756.1">
    <property type="nucleotide sequence ID" value="NZ_CP067129.1"/>
</dbReference>
<evidence type="ECO:0000313" key="2">
    <source>
        <dbReference type="EMBL" id="SNT76442.1"/>
    </source>
</evidence>
<keyword evidence="1" id="KW-0472">Membrane</keyword>
<evidence type="ECO:0000313" key="3">
    <source>
        <dbReference type="Proteomes" id="UP000198307"/>
    </source>
</evidence>
<keyword evidence="1" id="KW-1133">Transmembrane helix</keyword>
<keyword evidence="1" id="KW-0812">Transmembrane</keyword>
<gene>
    <name evidence="2" type="ORF">SAMN05444959_1208</name>
</gene>
<dbReference type="AlphaFoldDB" id="A0A239Q2M2"/>